<dbReference type="InterPro" id="IPR018247">
    <property type="entry name" value="EF_Hand_1_Ca_BS"/>
</dbReference>
<keyword evidence="2" id="KW-1185">Reference proteome</keyword>
<dbReference type="Proteomes" id="UP001162131">
    <property type="component" value="Unassembled WGS sequence"/>
</dbReference>
<evidence type="ECO:0000313" key="1">
    <source>
        <dbReference type="EMBL" id="CAG9317644.1"/>
    </source>
</evidence>
<accession>A0AAU9IT28</accession>
<evidence type="ECO:0008006" key="3">
    <source>
        <dbReference type="Google" id="ProtNLM"/>
    </source>
</evidence>
<proteinExistence type="predicted"/>
<gene>
    <name evidence="1" type="ORF">BSTOLATCC_MIC18887</name>
</gene>
<evidence type="ECO:0000313" key="2">
    <source>
        <dbReference type="Proteomes" id="UP001162131"/>
    </source>
</evidence>
<sequence length="290" mass="33328">MHGESDQEQQVQDASQRKYINRIVESASSLYDKTKSKFPMLEQGIDMVSPIISPFSSRVAEYGSPLIEKIDYTVDSLINLTQEALEKKSLPDGWLKKAKQMAESTSVLILAGADELYLWSSTVFEKYHIEQIYRVPIDASTKALNSIWHFQREMGLRIVDFLDNQREYIANTKVYGKIDQALGIHDKLEAIVDFYDEIKEMKKEDILEKQWPQDIRNLFDKMLNTVGGESITVYLDDKVWKKLDYDQDGVVTVKDLVDLGNPKSLIEWSKQAFGSVKIPYQINGEIKEEA</sequence>
<protein>
    <recommendedName>
        <fullName evidence="3">EF-hand domain-containing protein</fullName>
    </recommendedName>
</protein>
<name>A0AAU9IT28_9CILI</name>
<dbReference type="PROSITE" id="PS00018">
    <property type="entry name" value="EF_HAND_1"/>
    <property type="match status" value="1"/>
</dbReference>
<reference evidence="1" key="1">
    <citation type="submission" date="2021-09" db="EMBL/GenBank/DDBJ databases">
        <authorList>
            <consortium name="AG Swart"/>
            <person name="Singh M."/>
            <person name="Singh A."/>
            <person name="Seah K."/>
            <person name="Emmerich C."/>
        </authorList>
    </citation>
    <scope>NUCLEOTIDE SEQUENCE</scope>
    <source>
        <strain evidence="1">ATCC30299</strain>
    </source>
</reference>
<organism evidence="1 2">
    <name type="scientific">Blepharisma stoltei</name>
    <dbReference type="NCBI Taxonomy" id="1481888"/>
    <lineage>
        <taxon>Eukaryota</taxon>
        <taxon>Sar</taxon>
        <taxon>Alveolata</taxon>
        <taxon>Ciliophora</taxon>
        <taxon>Postciliodesmatophora</taxon>
        <taxon>Heterotrichea</taxon>
        <taxon>Heterotrichida</taxon>
        <taxon>Blepharismidae</taxon>
        <taxon>Blepharisma</taxon>
    </lineage>
</organism>
<dbReference type="EMBL" id="CAJZBQ010000018">
    <property type="protein sequence ID" value="CAG9317644.1"/>
    <property type="molecule type" value="Genomic_DNA"/>
</dbReference>
<comment type="caution">
    <text evidence="1">The sequence shown here is derived from an EMBL/GenBank/DDBJ whole genome shotgun (WGS) entry which is preliminary data.</text>
</comment>
<dbReference type="AlphaFoldDB" id="A0AAU9IT28"/>